<comment type="caution">
    <text evidence="1">The sequence shown here is derived from an EMBL/GenBank/DDBJ whole genome shotgun (WGS) entry which is preliminary data.</text>
</comment>
<organism evidence="1 2">
    <name type="scientific">Ensete ventricosum</name>
    <name type="common">Abyssinian banana</name>
    <name type="synonym">Musa ensete</name>
    <dbReference type="NCBI Taxonomy" id="4639"/>
    <lineage>
        <taxon>Eukaryota</taxon>
        <taxon>Viridiplantae</taxon>
        <taxon>Streptophyta</taxon>
        <taxon>Embryophyta</taxon>
        <taxon>Tracheophyta</taxon>
        <taxon>Spermatophyta</taxon>
        <taxon>Magnoliopsida</taxon>
        <taxon>Liliopsida</taxon>
        <taxon>Zingiberales</taxon>
        <taxon>Musaceae</taxon>
        <taxon>Ensete</taxon>
    </lineage>
</organism>
<accession>A0A426XFD8</accession>
<reference evidence="1 2" key="1">
    <citation type="journal article" date="2014" name="Agronomy (Basel)">
        <title>A Draft Genome Sequence for Ensete ventricosum, the Drought-Tolerant Tree Against Hunger.</title>
        <authorList>
            <person name="Harrison J."/>
            <person name="Moore K.A."/>
            <person name="Paszkiewicz K."/>
            <person name="Jones T."/>
            <person name="Grant M."/>
            <person name="Ambacheew D."/>
            <person name="Muzemil S."/>
            <person name="Studholme D.J."/>
        </authorList>
    </citation>
    <scope>NUCLEOTIDE SEQUENCE [LARGE SCALE GENOMIC DNA]</scope>
</reference>
<dbReference type="AlphaFoldDB" id="A0A426XFD8"/>
<evidence type="ECO:0000313" key="1">
    <source>
        <dbReference type="EMBL" id="RRT38176.1"/>
    </source>
</evidence>
<name>A0A426XFD8_ENSVE</name>
<proteinExistence type="predicted"/>
<dbReference type="Proteomes" id="UP000287651">
    <property type="component" value="Unassembled WGS sequence"/>
</dbReference>
<evidence type="ECO:0000313" key="2">
    <source>
        <dbReference type="Proteomes" id="UP000287651"/>
    </source>
</evidence>
<gene>
    <name evidence="1" type="ORF">B296_00055025</name>
</gene>
<dbReference type="EMBL" id="AMZH03021473">
    <property type="protein sequence ID" value="RRT38176.1"/>
    <property type="molecule type" value="Genomic_DNA"/>
</dbReference>
<protein>
    <submittedName>
        <fullName evidence="1">Uncharacterized protein</fullName>
    </submittedName>
</protein>
<sequence>MSTTVNTEDEALHALLSRTVGWHSKKVSSCFTECHAPETFASPPPPTCAPQQRNGEIHGVAVVPLFWFFGTPRKKLFLLGVDWDEGRPNPPESSVSGAEIDCLMSLTFRVRRDGEVVICVISGRAHTQASIKSSLHPPSLSNCSLLQSFPEISQTEQWRTAFVMKSMFHATSKSTFKCFLNSHDIEISP</sequence>